<gene>
    <name evidence="2" type="ORF">BM613_06715</name>
</gene>
<evidence type="ECO:0000259" key="1">
    <source>
        <dbReference type="Pfam" id="PF13649"/>
    </source>
</evidence>
<protein>
    <submittedName>
        <fullName evidence="2">SAM-dependent methyltransferase</fullName>
    </submittedName>
</protein>
<dbReference type="EMBL" id="MPDK01000008">
    <property type="protein sequence ID" value="PWI57892.1"/>
    <property type="molecule type" value="Genomic_DNA"/>
</dbReference>
<keyword evidence="2" id="KW-0489">Methyltransferase</keyword>
<feature type="domain" description="Methyltransferase" evidence="1">
    <location>
        <begin position="53"/>
        <end position="151"/>
    </location>
</feature>
<dbReference type="Proteomes" id="UP000245380">
    <property type="component" value="Unassembled WGS sequence"/>
</dbReference>
<dbReference type="GO" id="GO:0008168">
    <property type="term" value="F:methyltransferase activity"/>
    <property type="evidence" value="ECO:0007669"/>
    <property type="project" value="UniProtKB-KW"/>
</dbReference>
<keyword evidence="3" id="KW-1185">Reference proteome</keyword>
<reference evidence="2 3" key="1">
    <citation type="submission" date="2016-11" db="EMBL/GenBank/DDBJ databases">
        <title>Comparative genomics of Acidibacillus ferroxidans species.</title>
        <authorList>
            <person name="Oliveira G."/>
            <person name="Nunes G."/>
            <person name="Oliveira R."/>
            <person name="Araujo F."/>
            <person name="Salim A."/>
            <person name="Scholte L."/>
            <person name="Morais D."/>
            <person name="Nancucheo I."/>
            <person name="Johnson D.B."/>
            <person name="Grail B."/>
            <person name="Bittencourt J."/>
            <person name="Valadares R."/>
        </authorList>
    </citation>
    <scope>NUCLEOTIDE SEQUENCE [LARGE SCALE GENOMIC DNA]</scope>
    <source>
        <strain evidence="2 3">Y002</strain>
    </source>
</reference>
<dbReference type="InterPro" id="IPR029063">
    <property type="entry name" value="SAM-dependent_MTases_sf"/>
</dbReference>
<proteinExistence type="predicted"/>
<organism evidence="2 3">
    <name type="scientific">Sulfoacidibacillus thermotolerans</name>
    <name type="common">Acidibacillus sulfuroxidans</name>
    <dbReference type="NCBI Taxonomy" id="1765684"/>
    <lineage>
        <taxon>Bacteria</taxon>
        <taxon>Bacillati</taxon>
        <taxon>Bacillota</taxon>
        <taxon>Bacilli</taxon>
        <taxon>Bacillales</taxon>
        <taxon>Alicyclobacillaceae</taxon>
        <taxon>Sulfoacidibacillus</taxon>
    </lineage>
</organism>
<dbReference type="SUPFAM" id="SSF53335">
    <property type="entry name" value="S-adenosyl-L-methionine-dependent methyltransferases"/>
    <property type="match status" value="1"/>
</dbReference>
<sequence length="231" mass="26641">MAVTSAVNPEELRDQQQKWEDAFARNREMFGEEPSAAGVRAAELFRTLGVTRILELGAGQGRDTMFFAQSGFFVTVLDYTVEGTRWIEEKARSLGLSDRITVIQHDIRESFPLKDDTFDACYSHMLYCMALSTEELHMLSAQIRRVIRPRGLNVYTTRHKGDPHYGQGIHRGEDLYEVGGFVVHFFDRDKVQDLADGYQLLDVFEFEEGRLPRRLYQVTMEKIDPPVRVNR</sequence>
<name>A0A2U3D9E8_SULT2</name>
<keyword evidence="2" id="KW-0808">Transferase</keyword>
<dbReference type="AlphaFoldDB" id="A0A2U3D9E8"/>
<accession>A0A2U3D9E8</accession>
<dbReference type="GO" id="GO:0032259">
    <property type="term" value="P:methylation"/>
    <property type="evidence" value="ECO:0007669"/>
    <property type="project" value="UniProtKB-KW"/>
</dbReference>
<dbReference type="CDD" id="cd02440">
    <property type="entry name" value="AdoMet_MTases"/>
    <property type="match status" value="1"/>
</dbReference>
<evidence type="ECO:0000313" key="2">
    <source>
        <dbReference type="EMBL" id="PWI57892.1"/>
    </source>
</evidence>
<comment type="caution">
    <text evidence="2">The sequence shown here is derived from an EMBL/GenBank/DDBJ whole genome shotgun (WGS) entry which is preliminary data.</text>
</comment>
<dbReference type="InterPro" id="IPR041698">
    <property type="entry name" value="Methyltransf_25"/>
</dbReference>
<dbReference type="Gene3D" id="3.40.50.150">
    <property type="entry name" value="Vaccinia Virus protein VP39"/>
    <property type="match status" value="1"/>
</dbReference>
<evidence type="ECO:0000313" key="3">
    <source>
        <dbReference type="Proteomes" id="UP000245380"/>
    </source>
</evidence>
<dbReference type="Pfam" id="PF13649">
    <property type="entry name" value="Methyltransf_25"/>
    <property type="match status" value="1"/>
</dbReference>